<dbReference type="InterPro" id="IPR009075">
    <property type="entry name" value="AcylCo_DH/oxidase_C"/>
</dbReference>
<dbReference type="Gene3D" id="6.10.250.600">
    <property type="match status" value="1"/>
</dbReference>
<feature type="domain" description="Acyl-CoA oxidase/dehydrogenase middle" evidence="6">
    <location>
        <begin position="113"/>
        <end position="205"/>
    </location>
</feature>
<evidence type="ECO:0000256" key="4">
    <source>
        <dbReference type="ARBA" id="ARBA00022827"/>
    </source>
</evidence>
<evidence type="ECO:0000256" key="3">
    <source>
        <dbReference type="ARBA" id="ARBA00022630"/>
    </source>
</evidence>
<keyword evidence="4" id="KW-0274">FAD</keyword>
<feature type="domain" description="Adaptive response protein AidB N-terminal" evidence="7">
    <location>
        <begin position="1"/>
        <end position="98"/>
    </location>
</feature>
<gene>
    <name evidence="8" type="ORF">MNBD_ALPHA06-916</name>
</gene>
<accession>A0A3B0SBH0</accession>
<evidence type="ECO:0000256" key="2">
    <source>
        <dbReference type="ARBA" id="ARBA00009347"/>
    </source>
</evidence>
<dbReference type="InterPro" id="IPR041504">
    <property type="entry name" value="AidB_N"/>
</dbReference>
<dbReference type="PROSITE" id="PS00072">
    <property type="entry name" value="ACYL_COA_DH_1"/>
    <property type="match status" value="1"/>
</dbReference>
<evidence type="ECO:0000256" key="1">
    <source>
        <dbReference type="ARBA" id="ARBA00001974"/>
    </source>
</evidence>
<name>A0A3B0SBH0_9ZZZZ</name>
<dbReference type="InterPro" id="IPR052904">
    <property type="entry name" value="Acyl-CoA_dehydrogenase-like"/>
</dbReference>
<organism evidence="8">
    <name type="scientific">hydrothermal vent metagenome</name>
    <dbReference type="NCBI Taxonomy" id="652676"/>
    <lineage>
        <taxon>unclassified sequences</taxon>
        <taxon>metagenomes</taxon>
        <taxon>ecological metagenomes</taxon>
    </lineage>
</organism>
<keyword evidence="3" id="KW-0285">Flavoprotein</keyword>
<dbReference type="InterPro" id="IPR009100">
    <property type="entry name" value="AcylCoA_DH/oxidase_NM_dom_sf"/>
</dbReference>
<comment type="similarity">
    <text evidence="2">Belongs to the acyl-CoA dehydrogenase family.</text>
</comment>
<dbReference type="PANTHER" id="PTHR42707:SF3">
    <property type="entry name" value="ACYL-COA DEHYDROGENASE AIDB-RELATED"/>
    <property type="match status" value="1"/>
</dbReference>
<feature type="non-terminal residue" evidence="8">
    <location>
        <position position="1"/>
    </location>
</feature>
<evidence type="ECO:0000259" key="7">
    <source>
        <dbReference type="Pfam" id="PF18158"/>
    </source>
</evidence>
<comment type="cofactor">
    <cofactor evidence="1">
        <name>FAD</name>
        <dbReference type="ChEBI" id="CHEBI:57692"/>
    </cofactor>
</comment>
<dbReference type="Pfam" id="PF18158">
    <property type="entry name" value="AidB_N"/>
    <property type="match status" value="1"/>
</dbReference>
<dbReference type="Gene3D" id="2.40.110.20">
    <property type="match status" value="1"/>
</dbReference>
<dbReference type="SUPFAM" id="SSF56645">
    <property type="entry name" value="Acyl-CoA dehydrogenase NM domain-like"/>
    <property type="match status" value="1"/>
</dbReference>
<proteinExistence type="inferred from homology"/>
<dbReference type="GO" id="GO:0003995">
    <property type="term" value="F:acyl-CoA dehydrogenase activity"/>
    <property type="evidence" value="ECO:0007669"/>
    <property type="project" value="InterPro"/>
</dbReference>
<protein>
    <submittedName>
        <fullName evidence="8">Acyl-CoA dehydrogenase</fullName>
    </submittedName>
</protein>
<dbReference type="InterPro" id="IPR006091">
    <property type="entry name" value="Acyl-CoA_Oxase/DH_mid-dom"/>
</dbReference>
<sequence length="466" mass="50811">PPKLRAFDPRGRRIDEVDYHPAYHELMALGLENGVSSRAWTHTDGGNIAHSALGQMMAWADTGVGCPMTMTYAVVPVLQNDQWATKHWLPGALASDYDRNCRPAQQKSGLTFGMAMTEKQGGSDLRSNTTRAKTGKNGEAELTGHKWFCSAPMSDAFLTLAYEDKGLSCFLVPKWKPDNTRNAIEIQRLKDKMGDRSNASSEIEYRGAWAKRIGEPGRGIATIINMAHHTRFDCVSGSAAGMRKAVKLAAHHVSYRTAFQRKLIDQPLMQNTLADLALESEAAMALAFAVAASFDAAPSNPVQAALSRVLTPIAKYWVCKRQPSVVVEAMECLGGVGFVEESGMPVLFRTSPLNSIWEGSGNVIALDVGRAMQDDKVAQAFVDEMNRIADEIPNIKALTDWLVANPNADPRLFAERAAIVFAATALPAGPVREAWINLRLQAPSHIWGANAGQVDRETLLARLAGW</sequence>
<dbReference type="Pfam" id="PF00441">
    <property type="entry name" value="Acyl-CoA_dh_1"/>
    <property type="match status" value="1"/>
</dbReference>
<dbReference type="InterPro" id="IPR036250">
    <property type="entry name" value="AcylCo_DH-like_C"/>
</dbReference>
<dbReference type="AlphaFoldDB" id="A0A3B0SBH0"/>
<evidence type="ECO:0000259" key="5">
    <source>
        <dbReference type="Pfam" id="PF00441"/>
    </source>
</evidence>
<feature type="domain" description="Acyl-CoA dehydrogenase/oxidase C-terminal" evidence="5">
    <location>
        <begin position="217"/>
        <end position="372"/>
    </location>
</feature>
<dbReference type="PANTHER" id="PTHR42707">
    <property type="entry name" value="ACYL-COA DEHYDROGENASE"/>
    <property type="match status" value="1"/>
</dbReference>
<dbReference type="SUPFAM" id="SSF47203">
    <property type="entry name" value="Acyl-CoA dehydrogenase C-terminal domain-like"/>
    <property type="match status" value="1"/>
</dbReference>
<dbReference type="Pfam" id="PF02770">
    <property type="entry name" value="Acyl-CoA_dh_M"/>
    <property type="match status" value="1"/>
</dbReference>
<reference evidence="8" key="1">
    <citation type="submission" date="2018-06" db="EMBL/GenBank/DDBJ databases">
        <authorList>
            <person name="Zhirakovskaya E."/>
        </authorList>
    </citation>
    <scope>NUCLEOTIDE SEQUENCE</scope>
</reference>
<dbReference type="EMBL" id="UOEE01000316">
    <property type="protein sequence ID" value="VAW01293.1"/>
    <property type="molecule type" value="Genomic_DNA"/>
</dbReference>
<dbReference type="Gene3D" id="1.20.140.10">
    <property type="entry name" value="Butyryl-CoA Dehydrogenase, subunit A, domain 3"/>
    <property type="match status" value="1"/>
</dbReference>
<evidence type="ECO:0000259" key="6">
    <source>
        <dbReference type="Pfam" id="PF02770"/>
    </source>
</evidence>
<dbReference type="InterPro" id="IPR006089">
    <property type="entry name" value="Acyl-CoA_DH_CS"/>
</dbReference>
<evidence type="ECO:0000313" key="8">
    <source>
        <dbReference type="EMBL" id="VAW01293.1"/>
    </source>
</evidence>